<feature type="transmembrane region" description="Helical" evidence="1">
    <location>
        <begin position="40"/>
        <end position="59"/>
    </location>
</feature>
<dbReference type="InterPro" id="IPR011701">
    <property type="entry name" value="MFS"/>
</dbReference>
<keyword evidence="1" id="KW-0472">Membrane</keyword>
<protein>
    <recommendedName>
        <fullName evidence="2">Major facilitator superfamily (MFS) profile domain-containing protein</fullName>
    </recommendedName>
</protein>
<proteinExistence type="predicted"/>
<feature type="domain" description="Major facilitator superfamily (MFS) profile" evidence="2">
    <location>
        <begin position="1"/>
        <end position="87"/>
    </location>
</feature>
<name>X1QNY5_9ZZZZ</name>
<keyword evidence="1" id="KW-0812">Transmembrane</keyword>
<keyword evidence="1" id="KW-1133">Transmembrane helix</keyword>
<feature type="non-terminal residue" evidence="3">
    <location>
        <position position="1"/>
    </location>
</feature>
<reference evidence="3" key="1">
    <citation type="journal article" date="2014" name="Front. Microbiol.">
        <title>High frequency of phylogenetically diverse reductive dehalogenase-homologous genes in deep subseafloor sedimentary metagenomes.</title>
        <authorList>
            <person name="Kawai M."/>
            <person name="Futagami T."/>
            <person name="Toyoda A."/>
            <person name="Takaki Y."/>
            <person name="Nishi S."/>
            <person name="Hori S."/>
            <person name="Arai W."/>
            <person name="Tsubouchi T."/>
            <person name="Morono Y."/>
            <person name="Uchiyama I."/>
            <person name="Ito T."/>
            <person name="Fujiyama A."/>
            <person name="Inagaki F."/>
            <person name="Takami H."/>
        </authorList>
    </citation>
    <scope>NUCLEOTIDE SEQUENCE</scope>
    <source>
        <strain evidence="3">Expedition CK06-06</strain>
    </source>
</reference>
<sequence>VPVIIFGLGGGLTMPSLQTYIAGLAPSEYRAAFMSINTTMLRLGQTLGPLVFGLVYTYANFDGVFLYGAGLALAVAIVGFIGGKIIR</sequence>
<gene>
    <name evidence="3" type="ORF">S06H3_59864</name>
</gene>
<dbReference type="Gene3D" id="1.20.1250.20">
    <property type="entry name" value="MFS general substrate transporter like domains"/>
    <property type="match status" value="1"/>
</dbReference>
<dbReference type="InterPro" id="IPR020846">
    <property type="entry name" value="MFS_dom"/>
</dbReference>
<organism evidence="3">
    <name type="scientific">marine sediment metagenome</name>
    <dbReference type="NCBI Taxonomy" id="412755"/>
    <lineage>
        <taxon>unclassified sequences</taxon>
        <taxon>metagenomes</taxon>
        <taxon>ecological metagenomes</taxon>
    </lineage>
</organism>
<dbReference type="AlphaFoldDB" id="X1QNY5"/>
<dbReference type="InterPro" id="IPR036259">
    <property type="entry name" value="MFS_trans_sf"/>
</dbReference>
<feature type="transmembrane region" description="Helical" evidence="1">
    <location>
        <begin position="65"/>
        <end position="86"/>
    </location>
</feature>
<dbReference type="EMBL" id="BARV01038966">
    <property type="protein sequence ID" value="GAI52700.1"/>
    <property type="molecule type" value="Genomic_DNA"/>
</dbReference>
<comment type="caution">
    <text evidence="3">The sequence shown here is derived from an EMBL/GenBank/DDBJ whole genome shotgun (WGS) entry which is preliminary data.</text>
</comment>
<dbReference type="PROSITE" id="PS50850">
    <property type="entry name" value="MFS"/>
    <property type="match status" value="1"/>
</dbReference>
<evidence type="ECO:0000313" key="3">
    <source>
        <dbReference type="EMBL" id="GAI52700.1"/>
    </source>
</evidence>
<dbReference type="SUPFAM" id="SSF103473">
    <property type="entry name" value="MFS general substrate transporter"/>
    <property type="match status" value="1"/>
</dbReference>
<evidence type="ECO:0000256" key="1">
    <source>
        <dbReference type="SAM" id="Phobius"/>
    </source>
</evidence>
<evidence type="ECO:0000259" key="2">
    <source>
        <dbReference type="PROSITE" id="PS50850"/>
    </source>
</evidence>
<dbReference type="GO" id="GO:0022857">
    <property type="term" value="F:transmembrane transporter activity"/>
    <property type="evidence" value="ECO:0007669"/>
    <property type="project" value="InterPro"/>
</dbReference>
<dbReference type="Pfam" id="PF07690">
    <property type="entry name" value="MFS_1"/>
    <property type="match status" value="1"/>
</dbReference>
<accession>X1QNY5</accession>